<reference evidence="11" key="1">
    <citation type="submission" date="2023-01" db="EMBL/GenBank/DDBJ databases">
        <title>The growth and conidiation of Purpureocillium lavendulum are regulated by nitrogen source and histone H3K14 acetylation.</title>
        <authorList>
            <person name="Tang P."/>
            <person name="Han J."/>
            <person name="Zhang C."/>
            <person name="Tang P."/>
            <person name="Qi F."/>
            <person name="Zhang K."/>
            <person name="Liang L."/>
        </authorList>
    </citation>
    <scope>NUCLEOTIDE SEQUENCE</scope>
    <source>
        <strain evidence="11">YMF1.00683</strain>
    </source>
</reference>
<evidence type="ECO:0000256" key="2">
    <source>
        <dbReference type="ARBA" id="ARBA00004308"/>
    </source>
</evidence>
<feature type="compositionally biased region" description="Polar residues" evidence="10">
    <location>
        <begin position="398"/>
        <end position="411"/>
    </location>
</feature>
<evidence type="ECO:0000256" key="6">
    <source>
        <dbReference type="ARBA" id="ARBA00022801"/>
    </source>
</evidence>
<evidence type="ECO:0000256" key="9">
    <source>
        <dbReference type="ARBA" id="ARBA00023295"/>
    </source>
</evidence>
<dbReference type="GO" id="GO:0016052">
    <property type="term" value="P:carbohydrate catabolic process"/>
    <property type="evidence" value="ECO:0007669"/>
    <property type="project" value="InterPro"/>
</dbReference>
<dbReference type="Proteomes" id="UP001163105">
    <property type="component" value="Unassembled WGS sequence"/>
</dbReference>
<dbReference type="GO" id="GO:0012505">
    <property type="term" value="C:endomembrane system"/>
    <property type="evidence" value="ECO:0007669"/>
    <property type="project" value="UniProtKB-SubCell"/>
</dbReference>
<keyword evidence="9" id="KW-0326">Glycosidase</keyword>
<dbReference type="FunFam" id="1.50.10.20:FF:000006">
    <property type="entry name" value="Mannan endo-1,6-alpha-mannosidase"/>
    <property type="match status" value="1"/>
</dbReference>
<dbReference type="InterPro" id="IPR014480">
    <property type="entry name" value="Mannan-1_6-alpha_mannosidase"/>
</dbReference>
<feature type="region of interest" description="Disordered" evidence="10">
    <location>
        <begin position="393"/>
        <end position="426"/>
    </location>
</feature>
<dbReference type="InterPro" id="IPR008928">
    <property type="entry name" value="6-hairpin_glycosidase_sf"/>
</dbReference>
<dbReference type="SUPFAM" id="SSF48208">
    <property type="entry name" value="Six-hairpin glycosidases"/>
    <property type="match status" value="1"/>
</dbReference>
<name>A0AB34FED1_9HYPO</name>
<dbReference type="PANTHER" id="PTHR12145:SF36">
    <property type="entry name" value="MANNAN ENDO-1,6-ALPHA-MANNOSIDASE DCW1"/>
    <property type="match status" value="1"/>
</dbReference>
<evidence type="ECO:0000313" key="12">
    <source>
        <dbReference type="Proteomes" id="UP001163105"/>
    </source>
</evidence>
<dbReference type="EC" id="3.2.1.101" evidence="4"/>
<dbReference type="Pfam" id="PF03663">
    <property type="entry name" value="Glyco_hydro_76"/>
    <property type="match status" value="1"/>
</dbReference>
<evidence type="ECO:0000256" key="5">
    <source>
        <dbReference type="ARBA" id="ARBA00022729"/>
    </source>
</evidence>
<protein>
    <recommendedName>
        <fullName evidence="4">mannan endo-1,6-alpha-mannosidase</fullName>
        <ecNumber evidence="4">3.2.1.101</ecNumber>
    </recommendedName>
</protein>
<dbReference type="PANTHER" id="PTHR12145">
    <property type="entry name" value="MANNAN ENDO-1,6-ALPHA-MANNOSIDASE DCW1"/>
    <property type="match status" value="1"/>
</dbReference>
<keyword evidence="8" id="KW-0325">Glycoprotein</keyword>
<dbReference type="InterPro" id="IPR005198">
    <property type="entry name" value="Glyco_hydro_76"/>
</dbReference>
<keyword evidence="5" id="KW-0732">Signal</keyword>
<keyword evidence="12" id="KW-1185">Reference proteome</keyword>
<dbReference type="GO" id="GO:0008496">
    <property type="term" value="F:mannan endo-1,6-alpha-mannosidase activity"/>
    <property type="evidence" value="ECO:0007669"/>
    <property type="project" value="UniProtKB-EC"/>
</dbReference>
<keyword evidence="7" id="KW-0472">Membrane</keyword>
<evidence type="ECO:0000256" key="1">
    <source>
        <dbReference type="ARBA" id="ARBA00001452"/>
    </source>
</evidence>
<comment type="subcellular location">
    <subcellularLocation>
        <location evidence="2">Endomembrane system</location>
    </subcellularLocation>
</comment>
<proteinExistence type="inferred from homology"/>
<accession>A0AB34FED1</accession>
<dbReference type="AlphaFoldDB" id="A0AB34FED1"/>
<evidence type="ECO:0000256" key="8">
    <source>
        <dbReference type="ARBA" id="ARBA00023180"/>
    </source>
</evidence>
<evidence type="ECO:0000256" key="7">
    <source>
        <dbReference type="ARBA" id="ARBA00023136"/>
    </source>
</evidence>
<dbReference type="Gene3D" id="1.50.10.20">
    <property type="match status" value="1"/>
</dbReference>
<comment type="similarity">
    <text evidence="3">Belongs to the glycosyl hydrolase 76 family.</text>
</comment>
<comment type="catalytic activity">
    <reaction evidence="1">
        <text>Random hydrolysis of (1-&gt;6)-alpha-D-mannosidic linkages in unbranched (1-&gt;6)-mannans.</text>
        <dbReference type="EC" id="3.2.1.101"/>
    </reaction>
</comment>
<keyword evidence="6" id="KW-0378">Hydrolase</keyword>
<evidence type="ECO:0000256" key="3">
    <source>
        <dbReference type="ARBA" id="ARBA00009699"/>
    </source>
</evidence>
<dbReference type="EMBL" id="JAQHRD010000013">
    <property type="protein sequence ID" value="KAJ6437225.1"/>
    <property type="molecule type" value="Genomic_DNA"/>
</dbReference>
<organism evidence="11 12">
    <name type="scientific">Purpureocillium lavendulum</name>
    <dbReference type="NCBI Taxonomy" id="1247861"/>
    <lineage>
        <taxon>Eukaryota</taxon>
        <taxon>Fungi</taxon>
        <taxon>Dikarya</taxon>
        <taxon>Ascomycota</taxon>
        <taxon>Pezizomycotina</taxon>
        <taxon>Sordariomycetes</taxon>
        <taxon>Hypocreomycetidae</taxon>
        <taxon>Hypocreales</taxon>
        <taxon>Ophiocordycipitaceae</taxon>
        <taxon>Purpureocillium</taxon>
    </lineage>
</organism>
<evidence type="ECO:0000313" key="11">
    <source>
        <dbReference type="EMBL" id="KAJ6437225.1"/>
    </source>
</evidence>
<comment type="caution">
    <text evidence="11">The sequence shown here is derived from an EMBL/GenBank/DDBJ whole genome shotgun (WGS) entry which is preliminary data.</text>
</comment>
<dbReference type="GO" id="GO:0009272">
    <property type="term" value="P:fungal-type cell wall biogenesis"/>
    <property type="evidence" value="ECO:0007669"/>
    <property type="project" value="TreeGrafter"/>
</dbReference>
<evidence type="ECO:0000256" key="10">
    <source>
        <dbReference type="SAM" id="MobiDB-lite"/>
    </source>
</evidence>
<evidence type="ECO:0000256" key="4">
    <source>
        <dbReference type="ARBA" id="ARBA00012350"/>
    </source>
</evidence>
<sequence>MNIDNNGAPPARLRKTPLTSVDAIAKSASTLAWDMLQYYKGNLSGQTPGILPGPPPAGDYYWWEGGAMWGTLIDYWAWTGDSTYNDLIMQAMQFQIGENKAYMPHNVTASLGNDDQGFWGMSAMAAAEMKFPNPPSDRPGWLALAQAVFNTQASPDRHDDTCGGGLRWQIPFSNNGYNYKNTNVIGIANGCFFNLGARLYRYTGNKTFEDWAVKTWDWMESVNFIDNQTYAIYDGANVGDNCKDINKAQFSYNNGVFALGAAFMWNATEDDKWKTRTNRLVEHGLKTFFPDGIAVEISCENAGTCTTDMLTFKGFVHRWYSVITQIAPFTADTIRPTLKKSAQAAVKQCTGGALGRQCGFKWASGKYDGKTAAGQEMSVLAAVSSQLIGNKPVPAPVTSKTGGTSEGNPNAGSGGDDFQKDEKPITTGDRAGAGILTAVVLGSACGMFGWMSLGIRHPEAGATTAQLHIYTPIIGTAFAVKHRHSIMADGDPIRVVVCGKSEEVGRGVIAGLQPEVEVIHFGLSPAALAEELPAVLGGRAPASSSSELGTRRYKAGRPPRAVVFGGAWDGDDVEAVHAVTRGLSPGGEAVVMLRHDRSKVIPAAPGTPEYGAHIVARVKEVLARLVASGEGVEWAADGVAWY</sequence>
<gene>
    <name evidence="11" type="ORF">O9K51_10196</name>
</gene>